<organism evidence="2 3">
    <name type="scientific">Takifugu flavidus</name>
    <name type="common">sansaifugu</name>
    <dbReference type="NCBI Taxonomy" id="433684"/>
    <lineage>
        <taxon>Eukaryota</taxon>
        <taxon>Metazoa</taxon>
        <taxon>Chordata</taxon>
        <taxon>Craniata</taxon>
        <taxon>Vertebrata</taxon>
        <taxon>Euteleostomi</taxon>
        <taxon>Actinopterygii</taxon>
        <taxon>Neopterygii</taxon>
        <taxon>Teleostei</taxon>
        <taxon>Neoteleostei</taxon>
        <taxon>Acanthomorphata</taxon>
        <taxon>Eupercaria</taxon>
        <taxon>Tetraodontiformes</taxon>
        <taxon>Tetradontoidea</taxon>
        <taxon>Tetraodontidae</taxon>
        <taxon>Takifugu</taxon>
    </lineage>
</organism>
<protein>
    <submittedName>
        <fullName evidence="2">Protein FAM196B</fullName>
    </submittedName>
</protein>
<dbReference type="Pfam" id="PF15265">
    <property type="entry name" value="FAM196"/>
    <property type="match status" value="1"/>
</dbReference>
<dbReference type="EMBL" id="RHFK02000006">
    <property type="protein sequence ID" value="TWW74956.1"/>
    <property type="molecule type" value="Genomic_DNA"/>
</dbReference>
<feature type="region of interest" description="Disordered" evidence="1">
    <location>
        <begin position="1"/>
        <end position="27"/>
    </location>
</feature>
<feature type="region of interest" description="Disordered" evidence="1">
    <location>
        <begin position="464"/>
        <end position="522"/>
    </location>
</feature>
<evidence type="ECO:0000256" key="1">
    <source>
        <dbReference type="SAM" id="MobiDB-lite"/>
    </source>
</evidence>
<feature type="region of interest" description="Disordered" evidence="1">
    <location>
        <begin position="295"/>
        <end position="336"/>
    </location>
</feature>
<sequence length="730" mass="77139">MATATKSNIPHTTHTYPQNRGIPQRNLTHHNWPMSVCVSVHAAPDTTPPSLYTTATGAGTISITNALKRTAEFNAALAPAENMALANAASKNQSSVFAAKVNADGSDAKPVSLAPSALEAAHKLETDTQFASVSQSCVPPCSGYAPHQRSLFTAVMDSSGRPAISSAPQSTAPHVPLSTPQQSTWRQNSDKITHYSTKPATSQCYSVQPKCKNAETALVYTETPNAALNSSNPQNSNSSPLSGVAPNSTIMRRCAQATALRNSSTCVKSSPPTAAASDATTAESQAGACVSAAVSLQSADETQHNRERGGNNTNPPGKGSNAQASDESGSGCVASAEENSSTACPAVVSELATLPEYHQRDTDASHSKSDITTRSDSHRGGNKINANPIKTLLTYESKPHENSSVSQVTSLRNYISLIKPSGSCLHACTSTERRCGGYSERAGQCAACPPANTDQQIKKAEKLAARPADVGLDPSADKHTNPRGDANGVKASLNQLTSGSDTSSLPRSQKDPELSSILTPPVGDLYSDPGCNSTLPSFAMDLASRPRLQLSLSGLRPCPGNTGGAHSHPADVARLLPPSPQCCKSATLQQKLENVEASLAANKDRITTLLNIIHDLEMSHTPSSGRRCNAAGQDLRNCTTCQKTACIVYSVEYDFRQQERHLLEVLNRSPRGNKAFSTHLAHSLNISMLRNTIKNLTKSKPDRGGLREETFIFSTVLFLLGSLLSIGRDL</sequence>
<feature type="region of interest" description="Disordered" evidence="1">
    <location>
        <begin position="226"/>
        <end position="246"/>
    </location>
</feature>
<keyword evidence="3" id="KW-1185">Reference proteome</keyword>
<dbReference type="InterPro" id="IPR029337">
    <property type="entry name" value="INSYN2"/>
</dbReference>
<feature type="compositionally biased region" description="Low complexity" evidence="1">
    <location>
        <begin position="226"/>
        <end position="242"/>
    </location>
</feature>
<name>A0A5C6P723_9TELE</name>
<evidence type="ECO:0000313" key="2">
    <source>
        <dbReference type="EMBL" id="TWW74956.1"/>
    </source>
</evidence>
<feature type="compositionally biased region" description="Polar residues" evidence="1">
    <location>
        <begin position="310"/>
        <end position="328"/>
    </location>
</feature>
<comment type="caution">
    <text evidence="2">The sequence shown here is derived from an EMBL/GenBank/DDBJ whole genome shotgun (WGS) entry which is preliminary data.</text>
</comment>
<dbReference type="PANTHER" id="PTHR28682:SF2">
    <property type="entry name" value="PROTEIN INSYN2B"/>
    <property type="match status" value="1"/>
</dbReference>
<feature type="region of interest" description="Disordered" evidence="1">
    <location>
        <begin position="160"/>
        <end position="189"/>
    </location>
</feature>
<feature type="compositionally biased region" description="Polar residues" evidence="1">
    <location>
        <begin position="492"/>
        <end position="507"/>
    </location>
</feature>
<feature type="compositionally biased region" description="Polar residues" evidence="1">
    <location>
        <begin position="1"/>
        <end position="18"/>
    </location>
</feature>
<proteinExistence type="predicted"/>
<dbReference type="PANTHER" id="PTHR28682">
    <property type="entry name" value="INHIBITORY SYNAPTIC FACTOR 2A-RELATED"/>
    <property type="match status" value="1"/>
</dbReference>
<feature type="compositionally biased region" description="Basic and acidic residues" evidence="1">
    <location>
        <begin position="358"/>
        <end position="379"/>
    </location>
</feature>
<reference evidence="2 3" key="1">
    <citation type="submission" date="2019-04" db="EMBL/GenBank/DDBJ databases">
        <title>Chromosome genome assembly for Takifugu flavidus.</title>
        <authorList>
            <person name="Xiao S."/>
        </authorList>
    </citation>
    <scope>NUCLEOTIDE SEQUENCE [LARGE SCALE GENOMIC DNA]</scope>
    <source>
        <strain evidence="2">HTHZ2018</strain>
        <tissue evidence="2">Muscle</tissue>
    </source>
</reference>
<dbReference type="AlphaFoldDB" id="A0A5C6P723"/>
<feature type="region of interest" description="Disordered" evidence="1">
    <location>
        <begin position="358"/>
        <end position="387"/>
    </location>
</feature>
<gene>
    <name evidence="2" type="ORF">D4764_14G0009590</name>
</gene>
<evidence type="ECO:0000313" key="3">
    <source>
        <dbReference type="Proteomes" id="UP000324091"/>
    </source>
</evidence>
<dbReference type="Proteomes" id="UP000324091">
    <property type="component" value="Chromosome 14"/>
</dbReference>
<feature type="compositionally biased region" description="Polar residues" evidence="1">
    <location>
        <begin position="166"/>
        <end position="187"/>
    </location>
</feature>
<accession>A0A5C6P723</accession>